<feature type="compositionally biased region" description="Polar residues" evidence="1">
    <location>
        <begin position="74"/>
        <end position="90"/>
    </location>
</feature>
<dbReference type="Proteomes" id="UP001292094">
    <property type="component" value="Unassembled WGS sequence"/>
</dbReference>
<sequence length="105" mass="11725">MESVHGHPQVGHVVRRGIEKETRTLRCDRGRRGGGRLGKRGEVGEDWGGEVKEDKKCERGEKDWGGEDKRVSESKSSPFLNRKTQSCSTSCTPPLCFRKTGWPVG</sequence>
<gene>
    <name evidence="2" type="ORF">Pmani_000719</name>
</gene>
<reference evidence="2" key="1">
    <citation type="submission" date="2023-11" db="EMBL/GenBank/DDBJ databases">
        <title>Genome assemblies of two species of porcelain crab, Petrolisthes cinctipes and Petrolisthes manimaculis (Anomura: Porcellanidae).</title>
        <authorList>
            <person name="Angst P."/>
        </authorList>
    </citation>
    <scope>NUCLEOTIDE SEQUENCE</scope>
    <source>
        <strain evidence="2">PB745_02</strain>
        <tissue evidence="2">Gill</tissue>
    </source>
</reference>
<feature type="compositionally biased region" description="Basic and acidic residues" evidence="1">
    <location>
        <begin position="39"/>
        <end position="73"/>
    </location>
</feature>
<feature type="region of interest" description="Disordered" evidence="1">
    <location>
        <begin position="27"/>
        <end position="90"/>
    </location>
</feature>
<dbReference type="EMBL" id="JAWZYT010000050">
    <property type="protein sequence ID" value="KAK4328911.1"/>
    <property type="molecule type" value="Genomic_DNA"/>
</dbReference>
<protein>
    <submittedName>
        <fullName evidence="2">Uncharacterized protein</fullName>
    </submittedName>
</protein>
<comment type="caution">
    <text evidence="2">The sequence shown here is derived from an EMBL/GenBank/DDBJ whole genome shotgun (WGS) entry which is preliminary data.</text>
</comment>
<dbReference type="AlphaFoldDB" id="A0AAE1UQ27"/>
<organism evidence="2 3">
    <name type="scientific">Petrolisthes manimaculis</name>
    <dbReference type="NCBI Taxonomy" id="1843537"/>
    <lineage>
        <taxon>Eukaryota</taxon>
        <taxon>Metazoa</taxon>
        <taxon>Ecdysozoa</taxon>
        <taxon>Arthropoda</taxon>
        <taxon>Crustacea</taxon>
        <taxon>Multicrustacea</taxon>
        <taxon>Malacostraca</taxon>
        <taxon>Eumalacostraca</taxon>
        <taxon>Eucarida</taxon>
        <taxon>Decapoda</taxon>
        <taxon>Pleocyemata</taxon>
        <taxon>Anomura</taxon>
        <taxon>Galatheoidea</taxon>
        <taxon>Porcellanidae</taxon>
        <taxon>Petrolisthes</taxon>
    </lineage>
</organism>
<name>A0AAE1UQ27_9EUCA</name>
<evidence type="ECO:0000256" key="1">
    <source>
        <dbReference type="SAM" id="MobiDB-lite"/>
    </source>
</evidence>
<proteinExistence type="predicted"/>
<evidence type="ECO:0000313" key="2">
    <source>
        <dbReference type="EMBL" id="KAK4328911.1"/>
    </source>
</evidence>
<evidence type="ECO:0000313" key="3">
    <source>
        <dbReference type="Proteomes" id="UP001292094"/>
    </source>
</evidence>
<keyword evidence="3" id="KW-1185">Reference proteome</keyword>
<accession>A0AAE1UQ27</accession>